<dbReference type="Pfam" id="PF07690">
    <property type="entry name" value="MFS_1"/>
    <property type="match status" value="1"/>
</dbReference>
<sequence length="445" mass="48060">MAESSTALPPQTAEERRNLRKAFAASLSGTSLEWYDFALFGAVTGTVFSRLFFEGSDPAMDTIKAFLTYGAGYVARPIGGIFFGRLGDVIGRKKVLVWTLLLIGVATFAIGILPTYAQVGIWAPILLVLMRFLQGVGVGGEWGGAVLLSSEFARPGTRGLWASAAQTGVPIGSVAANLLLIIMTASMSPQAFLSWGWRVAFCLSLVLVGFGLWIRHKLEETPVFQKLVEQGEPPKAPVTEVLTTQTRALLGAIFTRFGPDVLYAFFAVYVITWLQTGPNRLTNTQALTCTMTAGALQIVTMPFAGWLSDRIDRRVLYGVAAVLGGIWAFVFIAMQTTRSFPLALFGVVVGLLCHSFMYAPQAAHIAEQFHARLRYTGSSLAYTFAGIFAGGLAPTAFAFFMKQYNNSWLIAVYIAVACVITIIGLAMGRAVVDDADDALVTENVR</sequence>
<feature type="transmembrane region" description="Helical" evidence="7">
    <location>
        <begin position="407"/>
        <end position="427"/>
    </location>
</feature>
<dbReference type="AlphaFoldDB" id="A0A255GCK4"/>
<keyword evidence="4 7" id="KW-0812">Transmembrane</keyword>
<dbReference type="Pfam" id="PF00083">
    <property type="entry name" value="Sugar_tr"/>
    <property type="match status" value="1"/>
</dbReference>
<dbReference type="Gene3D" id="1.20.1250.20">
    <property type="entry name" value="MFS general substrate transporter like domains"/>
    <property type="match status" value="2"/>
</dbReference>
<evidence type="ECO:0000256" key="4">
    <source>
        <dbReference type="ARBA" id="ARBA00022692"/>
    </source>
</evidence>
<dbReference type="RefSeq" id="WP_094405709.1">
    <property type="nucleotide sequence ID" value="NZ_NMVO01000013.1"/>
</dbReference>
<comment type="subcellular location">
    <subcellularLocation>
        <location evidence="1">Cell membrane</location>
        <topology evidence="1">Multi-pass membrane protein</topology>
    </subcellularLocation>
</comment>
<feature type="transmembrane region" description="Helical" evidence="7">
    <location>
        <begin position="380"/>
        <end position="401"/>
    </location>
</feature>
<feature type="transmembrane region" description="Helical" evidence="7">
    <location>
        <begin position="65"/>
        <end position="83"/>
    </location>
</feature>
<evidence type="ECO:0000256" key="2">
    <source>
        <dbReference type="ARBA" id="ARBA00022448"/>
    </source>
</evidence>
<evidence type="ECO:0000256" key="5">
    <source>
        <dbReference type="ARBA" id="ARBA00022989"/>
    </source>
</evidence>
<keyword evidence="3" id="KW-1003">Cell membrane</keyword>
<organism evidence="8 9">
    <name type="scientific">Enemella evansiae</name>
    <dbReference type="NCBI Taxonomy" id="2016499"/>
    <lineage>
        <taxon>Bacteria</taxon>
        <taxon>Bacillati</taxon>
        <taxon>Actinomycetota</taxon>
        <taxon>Actinomycetes</taxon>
        <taxon>Propionibacteriales</taxon>
        <taxon>Propionibacteriaceae</taxon>
        <taxon>Enemella</taxon>
    </lineage>
</organism>
<feature type="transmembrane region" description="Helical" evidence="7">
    <location>
        <begin position="160"/>
        <end position="183"/>
    </location>
</feature>
<name>A0A255GCK4_9ACTN</name>
<feature type="transmembrane region" description="Helical" evidence="7">
    <location>
        <begin position="122"/>
        <end position="148"/>
    </location>
</feature>
<keyword evidence="6 7" id="KW-0472">Membrane</keyword>
<comment type="caution">
    <text evidence="8">The sequence shown here is derived from an EMBL/GenBank/DDBJ whole genome shotgun (WGS) entry which is preliminary data.</text>
</comment>
<reference evidence="8 9" key="1">
    <citation type="submission" date="2017-07" db="EMBL/GenBank/DDBJ databases">
        <title>Draft whole genome sequences of clinical Proprionibacteriaceae strains.</title>
        <authorList>
            <person name="Bernier A.-M."/>
            <person name="Bernard K."/>
            <person name="Domingo M.-C."/>
        </authorList>
    </citation>
    <scope>NUCLEOTIDE SEQUENCE [LARGE SCALE GENOMIC DNA]</scope>
    <source>
        <strain evidence="8 9">NML 030167</strain>
    </source>
</reference>
<keyword evidence="5 7" id="KW-1133">Transmembrane helix</keyword>
<dbReference type="PROSITE" id="PS50850">
    <property type="entry name" value="MFS"/>
    <property type="match status" value="1"/>
</dbReference>
<dbReference type="OrthoDB" id="9066401at2"/>
<accession>A0A255GCK4</accession>
<proteinExistence type="predicted"/>
<evidence type="ECO:0000256" key="7">
    <source>
        <dbReference type="SAM" id="Phobius"/>
    </source>
</evidence>
<feature type="transmembrane region" description="Helical" evidence="7">
    <location>
        <begin position="195"/>
        <end position="214"/>
    </location>
</feature>
<dbReference type="InterPro" id="IPR036259">
    <property type="entry name" value="MFS_trans_sf"/>
</dbReference>
<dbReference type="GO" id="GO:0005886">
    <property type="term" value="C:plasma membrane"/>
    <property type="evidence" value="ECO:0007669"/>
    <property type="project" value="UniProtKB-SubCell"/>
</dbReference>
<dbReference type="EMBL" id="NMVO01000013">
    <property type="protein sequence ID" value="OYO13617.1"/>
    <property type="molecule type" value="Genomic_DNA"/>
</dbReference>
<protein>
    <submittedName>
        <fullName evidence="8">MFS transporter</fullName>
    </submittedName>
</protein>
<dbReference type="GO" id="GO:0022857">
    <property type="term" value="F:transmembrane transporter activity"/>
    <property type="evidence" value="ECO:0007669"/>
    <property type="project" value="InterPro"/>
</dbReference>
<dbReference type="PROSITE" id="PS00217">
    <property type="entry name" value="SUGAR_TRANSPORT_2"/>
    <property type="match status" value="1"/>
</dbReference>
<feature type="transmembrane region" description="Helical" evidence="7">
    <location>
        <begin position="340"/>
        <end position="359"/>
    </location>
</feature>
<dbReference type="InterPro" id="IPR005828">
    <property type="entry name" value="MFS_sugar_transport-like"/>
</dbReference>
<gene>
    <name evidence="8" type="ORF">CGZ94_11685</name>
</gene>
<feature type="transmembrane region" description="Helical" evidence="7">
    <location>
        <begin position="315"/>
        <end position="334"/>
    </location>
</feature>
<dbReference type="InterPro" id="IPR005829">
    <property type="entry name" value="Sugar_transporter_CS"/>
</dbReference>
<dbReference type="Proteomes" id="UP000215896">
    <property type="component" value="Unassembled WGS sequence"/>
</dbReference>
<keyword evidence="2" id="KW-0813">Transport</keyword>
<dbReference type="CDD" id="cd17369">
    <property type="entry name" value="MFS_ShiA_like"/>
    <property type="match status" value="1"/>
</dbReference>
<evidence type="ECO:0000313" key="8">
    <source>
        <dbReference type="EMBL" id="OYO13617.1"/>
    </source>
</evidence>
<dbReference type="PANTHER" id="PTHR43045:SF1">
    <property type="entry name" value="SHIKIMATE TRANSPORTER"/>
    <property type="match status" value="1"/>
</dbReference>
<evidence type="ECO:0000256" key="6">
    <source>
        <dbReference type="ARBA" id="ARBA00023136"/>
    </source>
</evidence>
<keyword evidence="9" id="KW-1185">Reference proteome</keyword>
<feature type="transmembrane region" description="Helical" evidence="7">
    <location>
        <begin position="95"/>
        <end position="116"/>
    </location>
</feature>
<dbReference type="SUPFAM" id="SSF103473">
    <property type="entry name" value="MFS general substrate transporter"/>
    <property type="match status" value="1"/>
</dbReference>
<accession>A0A4V3CED3</accession>
<feature type="transmembrane region" description="Helical" evidence="7">
    <location>
        <begin position="253"/>
        <end position="273"/>
    </location>
</feature>
<dbReference type="InterPro" id="IPR011701">
    <property type="entry name" value="MFS"/>
</dbReference>
<feature type="transmembrane region" description="Helical" evidence="7">
    <location>
        <begin position="285"/>
        <end position="308"/>
    </location>
</feature>
<dbReference type="PANTHER" id="PTHR43045">
    <property type="entry name" value="SHIKIMATE TRANSPORTER"/>
    <property type="match status" value="1"/>
</dbReference>
<evidence type="ECO:0000313" key="9">
    <source>
        <dbReference type="Proteomes" id="UP000215896"/>
    </source>
</evidence>
<dbReference type="InterPro" id="IPR020846">
    <property type="entry name" value="MFS_dom"/>
</dbReference>
<evidence type="ECO:0000256" key="1">
    <source>
        <dbReference type="ARBA" id="ARBA00004651"/>
    </source>
</evidence>
<evidence type="ECO:0000256" key="3">
    <source>
        <dbReference type="ARBA" id="ARBA00022475"/>
    </source>
</evidence>